<evidence type="ECO:0000259" key="1">
    <source>
        <dbReference type="PROSITE" id="PS50967"/>
    </source>
</evidence>
<dbReference type="Proteomes" id="UP000426246">
    <property type="component" value="Chromosome"/>
</dbReference>
<dbReference type="EMBL" id="CP034235">
    <property type="protein sequence ID" value="QGQ95062.1"/>
    <property type="molecule type" value="Genomic_DNA"/>
</dbReference>
<feature type="domain" description="HRDC" evidence="1">
    <location>
        <begin position="105"/>
        <end position="185"/>
    </location>
</feature>
<dbReference type="KEGG" id="ppsc:EHS13_09290"/>
<accession>A0A6B8RHN5</accession>
<reference evidence="3" key="1">
    <citation type="submission" date="2018-11" db="EMBL/GenBank/DDBJ databases">
        <title>Complete genome sequence of Paenibacillus sp. ML311-T8.</title>
        <authorList>
            <person name="Nam Y.-D."/>
            <person name="Kang J."/>
            <person name="Chung W.-H."/>
            <person name="Park Y.S."/>
        </authorList>
    </citation>
    <scope>NUCLEOTIDE SEQUENCE [LARGE SCALE GENOMIC DNA]</scope>
    <source>
        <strain evidence="3">ML311-T8</strain>
    </source>
</reference>
<proteinExistence type="predicted"/>
<dbReference type="InterPro" id="IPR010997">
    <property type="entry name" value="HRDC-like_sf"/>
</dbReference>
<dbReference type="Pfam" id="PF00570">
    <property type="entry name" value="HRDC"/>
    <property type="match status" value="1"/>
</dbReference>
<dbReference type="SMART" id="SM00341">
    <property type="entry name" value="HRDC"/>
    <property type="match status" value="1"/>
</dbReference>
<dbReference type="GO" id="GO:0003676">
    <property type="term" value="F:nucleic acid binding"/>
    <property type="evidence" value="ECO:0007669"/>
    <property type="project" value="InterPro"/>
</dbReference>
<organism evidence="2 3">
    <name type="scientific">Paenibacillus psychroresistens</name>
    <dbReference type="NCBI Taxonomy" id="1778678"/>
    <lineage>
        <taxon>Bacteria</taxon>
        <taxon>Bacillati</taxon>
        <taxon>Bacillota</taxon>
        <taxon>Bacilli</taxon>
        <taxon>Bacillales</taxon>
        <taxon>Paenibacillaceae</taxon>
        <taxon>Paenibacillus</taxon>
    </lineage>
</organism>
<gene>
    <name evidence="2" type="ORF">EHS13_09290</name>
</gene>
<sequence>MNLIFLNSLEKRVEENQVKTSQVSICEQQGAWHVLWNEINEDGKAEQSSWFEGTQWNVMLQVFRERLQDKIKEGYVPLLEGYGDGEQAISSRSRETQMLYHYSELHRNDEVFNILRAWRKEESSKDGRSAFIIASNRILDMISAFLPHSLEELKQIPGLGEGRIGTYGEAIIAITKEFARETRFPLHWVNERIDMQQFEMWLSEQRRLRQETAEVKLAGKRKLLEAIAQGGNLATLEKQLSMTRRDLILAVEELAKEGYDVDTLVELELVAVDHEEQKQVQELFAELGDKYLKPVLFKLYNEQQLKEKDVNKTYEWMRLVRLKHRKLSAV</sequence>
<dbReference type="RefSeq" id="WP_155700077.1">
    <property type="nucleotide sequence ID" value="NZ_CP034235.1"/>
</dbReference>
<name>A0A6B8RHN5_9BACL</name>
<dbReference type="SUPFAM" id="SSF47819">
    <property type="entry name" value="HRDC-like"/>
    <property type="match status" value="1"/>
</dbReference>
<dbReference type="AlphaFoldDB" id="A0A6B8RHN5"/>
<dbReference type="InterPro" id="IPR002121">
    <property type="entry name" value="HRDC_dom"/>
</dbReference>
<dbReference type="PROSITE" id="PS50967">
    <property type="entry name" value="HRDC"/>
    <property type="match status" value="1"/>
</dbReference>
<keyword evidence="3" id="KW-1185">Reference proteome</keyword>
<evidence type="ECO:0000313" key="3">
    <source>
        <dbReference type="Proteomes" id="UP000426246"/>
    </source>
</evidence>
<dbReference type="OrthoDB" id="26793at2"/>
<dbReference type="Gene3D" id="1.10.150.80">
    <property type="entry name" value="HRDC domain"/>
    <property type="match status" value="1"/>
</dbReference>
<protein>
    <recommendedName>
        <fullName evidence="1">HRDC domain-containing protein</fullName>
    </recommendedName>
</protein>
<dbReference type="GO" id="GO:0000166">
    <property type="term" value="F:nucleotide binding"/>
    <property type="evidence" value="ECO:0007669"/>
    <property type="project" value="InterPro"/>
</dbReference>
<evidence type="ECO:0000313" key="2">
    <source>
        <dbReference type="EMBL" id="QGQ95062.1"/>
    </source>
</evidence>
<dbReference type="InterPro" id="IPR044876">
    <property type="entry name" value="HRDC_dom_sf"/>
</dbReference>